<dbReference type="KEGG" id="span:AWL63_07530"/>
<keyword evidence="3" id="KW-1185">Reference proteome</keyword>
<dbReference type="Proteomes" id="UP000094256">
    <property type="component" value="Chromosome"/>
</dbReference>
<keyword evidence="1" id="KW-0472">Membrane</keyword>
<evidence type="ECO:0000256" key="1">
    <source>
        <dbReference type="SAM" id="Phobius"/>
    </source>
</evidence>
<name>A0A1B3Z8V3_9SPHN</name>
<sequence length="111" mass="11308">MKKNLIVLIILGLVLLVAGAVLQVTGGPPKAGAAQAQQCRDKMKDNGADMIARCDEAAFAAQMTATDADSAARAISAANSNEIGGNALAMLLIGLGAALLFGGIMASRRRR</sequence>
<accession>A0A1B3Z8V3</accession>
<evidence type="ECO:0000313" key="3">
    <source>
        <dbReference type="Proteomes" id="UP000094256"/>
    </source>
</evidence>
<organism evidence="2 3">
    <name type="scientific">Sphingomonas panacis</name>
    <dbReference type="NCBI Taxonomy" id="1560345"/>
    <lineage>
        <taxon>Bacteria</taxon>
        <taxon>Pseudomonadati</taxon>
        <taxon>Pseudomonadota</taxon>
        <taxon>Alphaproteobacteria</taxon>
        <taxon>Sphingomonadales</taxon>
        <taxon>Sphingomonadaceae</taxon>
        <taxon>Sphingomonas</taxon>
    </lineage>
</organism>
<feature type="transmembrane region" description="Helical" evidence="1">
    <location>
        <begin position="87"/>
        <end position="106"/>
    </location>
</feature>
<dbReference type="AlphaFoldDB" id="A0A1B3Z8V3"/>
<dbReference type="EMBL" id="CP014168">
    <property type="protein sequence ID" value="AOH83839.1"/>
    <property type="molecule type" value="Genomic_DNA"/>
</dbReference>
<protein>
    <submittedName>
        <fullName evidence="2">Uncharacterized protein</fullName>
    </submittedName>
</protein>
<keyword evidence="1" id="KW-1133">Transmembrane helix</keyword>
<dbReference type="STRING" id="1560345.AWL63_07530"/>
<gene>
    <name evidence="2" type="ORF">AWL63_07530</name>
</gene>
<proteinExistence type="predicted"/>
<reference evidence="2 3" key="1">
    <citation type="submission" date="2016-01" db="EMBL/GenBank/DDBJ databases">
        <title>Complete genome and mega plasmid sequence of Sphingomonas panacis DCY99 elicits systemic resistance in rice to Xanthomonas oryzae.</title>
        <authorList>
            <person name="Kim Y.J."/>
            <person name="Yang D.C."/>
            <person name="Sing P."/>
        </authorList>
    </citation>
    <scope>NUCLEOTIDE SEQUENCE [LARGE SCALE GENOMIC DNA]</scope>
    <source>
        <strain evidence="2 3">DCY99</strain>
    </source>
</reference>
<keyword evidence="1" id="KW-0812">Transmembrane</keyword>
<dbReference type="RefSeq" id="WP_069204406.1">
    <property type="nucleotide sequence ID" value="NZ_CP014168.1"/>
</dbReference>
<evidence type="ECO:0000313" key="2">
    <source>
        <dbReference type="EMBL" id="AOH83839.1"/>
    </source>
</evidence>